<protein>
    <submittedName>
        <fullName evidence="6">Uncharacterized protein</fullName>
    </submittedName>
</protein>
<evidence type="ECO:0000256" key="4">
    <source>
        <dbReference type="ARBA" id="ARBA00023136"/>
    </source>
</evidence>
<feature type="transmembrane region" description="Helical" evidence="5">
    <location>
        <begin position="20"/>
        <end position="38"/>
    </location>
</feature>
<evidence type="ECO:0000256" key="3">
    <source>
        <dbReference type="ARBA" id="ARBA00022989"/>
    </source>
</evidence>
<dbReference type="Gene3D" id="1.20.120.1630">
    <property type="match status" value="1"/>
</dbReference>
<dbReference type="PANTHER" id="PTHR12714">
    <property type="entry name" value="PROTEIN-S ISOPRENYLCYSTEINE O-METHYLTRANSFERASE"/>
    <property type="match status" value="1"/>
</dbReference>
<evidence type="ECO:0000256" key="5">
    <source>
        <dbReference type="SAM" id="Phobius"/>
    </source>
</evidence>
<feature type="transmembrane region" description="Helical" evidence="5">
    <location>
        <begin position="102"/>
        <end position="127"/>
    </location>
</feature>
<sequence>MTYVNMKEKNGEHPFGDTGQLISLGVFVVVWIGDSFFLRQSTFLSNYVPLYVRLVILGLALITAVYLFRSGHVVVSHEQRPNSVVTTGAFRYVRHPLYLASVLTYLGLTVSTLSLFSLAILVGIFIFHNYIASYEEGLLEAKFGEEYREYKKKTGKWIPKIGKNL</sequence>
<dbReference type="InterPro" id="IPR007318">
    <property type="entry name" value="Phopholipid_MeTrfase"/>
</dbReference>
<evidence type="ECO:0000256" key="1">
    <source>
        <dbReference type="ARBA" id="ARBA00004127"/>
    </source>
</evidence>
<gene>
    <name evidence="6" type="ORF">ACBLIHAL_00008</name>
</gene>
<dbReference type="GO" id="GO:0016740">
    <property type="term" value="F:transferase activity"/>
    <property type="evidence" value="ECO:0007669"/>
    <property type="project" value="UniProtKB-ARBA"/>
</dbReference>
<evidence type="ECO:0000313" key="6">
    <source>
        <dbReference type="EMBL" id="QNO51950.1"/>
    </source>
</evidence>
<dbReference type="AlphaFoldDB" id="A0A7G9YVB6"/>
<keyword evidence="3 5" id="KW-1133">Transmembrane helix</keyword>
<feature type="transmembrane region" description="Helical" evidence="5">
    <location>
        <begin position="50"/>
        <end position="68"/>
    </location>
</feature>
<dbReference type="GO" id="GO:0012505">
    <property type="term" value="C:endomembrane system"/>
    <property type="evidence" value="ECO:0007669"/>
    <property type="project" value="UniProtKB-SubCell"/>
</dbReference>
<accession>A0A7G9YVB6</accession>
<dbReference type="PROSITE" id="PS50244">
    <property type="entry name" value="S5A_REDUCTASE"/>
    <property type="match status" value="1"/>
</dbReference>
<evidence type="ECO:0000256" key="2">
    <source>
        <dbReference type="ARBA" id="ARBA00022692"/>
    </source>
</evidence>
<dbReference type="Pfam" id="PF04191">
    <property type="entry name" value="PEMT"/>
    <property type="match status" value="1"/>
</dbReference>
<comment type="subcellular location">
    <subcellularLocation>
        <location evidence="1">Endomembrane system</location>
        <topology evidence="1">Multi-pass membrane protein</topology>
    </subcellularLocation>
</comment>
<dbReference type="EMBL" id="MT631497">
    <property type="protein sequence ID" value="QNO51950.1"/>
    <property type="molecule type" value="Genomic_DNA"/>
</dbReference>
<name>A0A7G9YVB6_9EURY</name>
<keyword evidence="2 5" id="KW-0812">Transmembrane</keyword>
<keyword evidence="4 5" id="KW-0472">Membrane</keyword>
<dbReference type="PANTHER" id="PTHR12714:SF9">
    <property type="entry name" value="PROTEIN-S-ISOPRENYLCYSTEINE O-METHYLTRANSFERASE"/>
    <property type="match status" value="1"/>
</dbReference>
<organism evidence="6">
    <name type="scientific">Candidatus Methanophagaceae archaeon ANME-1 ERB6</name>
    <dbReference type="NCBI Taxonomy" id="2759912"/>
    <lineage>
        <taxon>Archaea</taxon>
        <taxon>Methanobacteriati</taxon>
        <taxon>Methanobacteriota</taxon>
        <taxon>Stenosarchaea group</taxon>
        <taxon>Methanomicrobia</taxon>
        <taxon>Candidatus Methanophagales</taxon>
        <taxon>Candidatus Methanophagaceae</taxon>
    </lineage>
</organism>
<reference evidence="6" key="1">
    <citation type="submission" date="2020-06" db="EMBL/GenBank/DDBJ databases">
        <title>Unique genomic features of the anaerobic methanotrophic archaea.</title>
        <authorList>
            <person name="Chadwick G.L."/>
            <person name="Skennerton C.T."/>
            <person name="Laso-Perez R."/>
            <person name="Leu A.O."/>
            <person name="Speth D.R."/>
            <person name="Yu H."/>
            <person name="Morgan-Lang C."/>
            <person name="Hatzenpichler R."/>
            <person name="Goudeau D."/>
            <person name="Malmstrom R."/>
            <person name="Brazelton W.J."/>
            <person name="Woyke T."/>
            <person name="Hallam S.J."/>
            <person name="Tyson G.W."/>
            <person name="Wegener G."/>
            <person name="Boetius A."/>
            <person name="Orphan V."/>
        </authorList>
    </citation>
    <scope>NUCLEOTIDE SEQUENCE</scope>
</reference>
<proteinExistence type="predicted"/>